<comment type="caution">
    <text evidence="8">The sequence shown here is derived from an EMBL/GenBank/DDBJ whole genome shotgun (WGS) entry which is preliminary data.</text>
</comment>
<evidence type="ECO:0000256" key="6">
    <source>
        <dbReference type="SAM" id="MobiDB-lite"/>
    </source>
</evidence>
<feature type="chain" id="PRO_5017364416" evidence="7">
    <location>
        <begin position="28"/>
        <end position="455"/>
    </location>
</feature>
<sequence length="455" mass="49953">MMKQKEEVLMRKCIALILCLALMTGIAACGQSKQDAPAGDGAKQESSTGNESADAGADTDAGADSGELSGTLSILGWYSDEVAQGWIDHFNSLYPDVKVEYQYAQAVQPYMEKLQGLIMSDSAPDLILCVAENRVELVDGNMLMDLTDEHVAELMSESCKQQVLFRDRIYAVTVGGSIGGLLVNMDLWEQAGLGEDPKTWGELVDAMHALEKLDGVTPFINNVTDATITIETPLYGATWLGTDSDYEKKIENGEKTYADYWEPIFEITKRDIYDSGLMTEELAGLPWDTALNNFALGQVGMIVGASWNFADIEAINPDLNYKIMGVPNVDGTSKYYLGDCLEPSLAIMESSENKEIALAFLESLFDEESLLSNEEQVGLIGCVDGYNSIFSENPVCADALVEGMQAGHQFMPQTYWRKNVERMRAKYVENVQAMLLTGRSPAECAADFDDIYNAE</sequence>
<keyword evidence="1" id="KW-1003">Cell membrane</keyword>
<dbReference type="PROSITE" id="PS51257">
    <property type="entry name" value="PROKAR_LIPOPROTEIN"/>
    <property type="match status" value="1"/>
</dbReference>
<dbReference type="PANTHER" id="PTHR43649">
    <property type="entry name" value="ARABINOSE-BINDING PROTEIN-RELATED"/>
    <property type="match status" value="1"/>
</dbReference>
<organism evidence="8 9">
    <name type="scientific">Parablautia intestinalis</name>
    <dbReference type="NCBI Taxonomy" id="2320100"/>
    <lineage>
        <taxon>Bacteria</taxon>
        <taxon>Bacillati</taxon>
        <taxon>Bacillota</taxon>
        <taxon>Clostridia</taxon>
        <taxon>Lachnospirales</taxon>
        <taxon>Lachnospiraceae</taxon>
        <taxon>Parablautia</taxon>
    </lineage>
</organism>
<evidence type="ECO:0000256" key="4">
    <source>
        <dbReference type="ARBA" id="ARBA00023139"/>
    </source>
</evidence>
<dbReference type="Proteomes" id="UP000280696">
    <property type="component" value="Unassembled WGS sequence"/>
</dbReference>
<dbReference type="SUPFAM" id="SSF53850">
    <property type="entry name" value="Periplasmic binding protein-like II"/>
    <property type="match status" value="1"/>
</dbReference>
<evidence type="ECO:0000256" key="5">
    <source>
        <dbReference type="ARBA" id="ARBA00023288"/>
    </source>
</evidence>
<evidence type="ECO:0000256" key="3">
    <source>
        <dbReference type="ARBA" id="ARBA00023136"/>
    </source>
</evidence>
<evidence type="ECO:0000313" key="8">
    <source>
        <dbReference type="EMBL" id="RKI91306.1"/>
    </source>
</evidence>
<dbReference type="AlphaFoldDB" id="A0A3A9AVM5"/>
<proteinExistence type="predicted"/>
<reference evidence="8 9" key="1">
    <citation type="submission" date="2018-09" db="EMBL/GenBank/DDBJ databases">
        <title>Murine metabolic-syndrome-specific gut microbial biobank.</title>
        <authorList>
            <person name="Liu C."/>
        </authorList>
    </citation>
    <scope>NUCLEOTIDE SEQUENCE [LARGE SCALE GENOMIC DNA]</scope>
    <source>
        <strain evidence="8 9">0.1xD8-82</strain>
    </source>
</reference>
<evidence type="ECO:0000256" key="2">
    <source>
        <dbReference type="ARBA" id="ARBA00022729"/>
    </source>
</evidence>
<keyword evidence="5" id="KW-0449">Lipoprotein</keyword>
<accession>A0A3A9AVM5</accession>
<keyword evidence="4" id="KW-0564">Palmitate</keyword>
<dbReference type="Pfam" id="PF13416">
    <property type="entry name" value="SBP_bac_8"/>
    <property type="match status" value="1"/>
</dbReference>
<keyword evidence="9" id="KW-1185">Reference proteome</keyword>
<dbReference type="InterPro" id="IPR050490">
    <property type="entry name" value="Bact_solute-bd_prot1"/>
</dbReference>
<evidence type="ECO:0000256" key="1">
    <source>
        <dbReference type="ARBA" id="ARBA00022475"/>
    </source>
</evidence>
<evidence type="ECO:0000256" key="7">
    <source>
        <dbReference type="SAM" id="SignalP"/>
    </source>
</evidence>
<dbReference type="EMBL" id="RAYQ01000010">
    <property type="protein sequence ID" value="RKI91306.1"/>
    <property type="molecule type" value="Genomic_DNA"/>
</dbReference>
<dbReference type="OrthoDB" id="9798191at2"/>
<gene>
    <name evidence="8" type="ORF">D7V94_10410</name>
</gene>
<feature type="signal peptide" evidence="7">
    <location>
        <begin position="1"/>
        <end position="27"/>
    </location>
</feature>
<dbReference type="Gene3D" id="3.40.190.10">
    <property type="entry name" value="Periplasmic binding protein-like II"/>
    <property type="match status" value="2"/>
</dbReference>
<protein>
    <submittedName>
        <fullName evidence="8">Extracellular solute-binding protein</fullName>
    </submittedName>
</protein>
<dbReference type="PANTHER" id="PTHR43649:SF33">
    <property type="entry name" value="POLYGALACTURONAN_RHAMNOGALACTURONAN-BINDING PROTEIN YTCQ"/>
    <property type="match status" value="1"/>
</dbReference>
<name>A0A3A9AVM5_9FIRM</name>
<keyword evidence="3" id="KW-0472">Membrane</keyword>
<keyword evidence="2 7" id="KW-0732">Signal</keyword>
<feature type="compositionally biased region" description="Low complexity" evidence="6">
    <location>
        <begin position="52"/>
        <end position="62"/>
    </location>
</feature>
<evidence type="ECO:0000313" key="9">
    <source>
        <dbReference type="Proteomes" id="UP000280696"/>
    </source>
</evidence>
<dbReference type="InterPro" id="IPR006059">
    <property type="entry name" value="SBP"/>
</dbReference>
<feature type="region of interest" description="Disordered" evidence="6">
    <location>
        <begin position="34"/>
        <end position="62"/>
    </location>
</feature>